<dbReference type="GO" id="GO:0009097">
    <property type="term" value="P:isoleucine biosynthetic process"/>
    <property type="evidence" value="ECO:0007669"/>
    <property type="project" value="TreeGrafter"/>
</dbReference>
<sequence>MALSSRTGAQMLVDQLLLNGVDTIFCVPGESYLPVLDALYEPAQAGRVRLISARHEGGASFMAEAYGKLTGRPGICFATRGPGASNAAIGVHTAFHDSTPMILFIGQVARGFSEREAFQEIDFRRMFGPISKWATQIDDPARIPELLARAFALALSGRPGPAVIALPEDMLDEMTTAADAAPARRVQAHPGA</sequence>
<dbReference type="GO" id="GO:0030976">
    <property type="term" value="F:thiamine pyrophosphate binding"/>
    <property type="evidence" value="ECO:0007669"/>
    <property type="project" value="InterPro"/>
</dbReference>
<dbReference type="SUPFAM" id="SSF52518">
    <property type="entry name" value="Thiamin diphosphate-binding fold (THDP-binding)"/>
    <property type="match status" value="1"/>
</dbReference>
<evidence type="ECO:0000256" key="1">
    <source>
        <dbReference type="ARBA" id="ARBA00007812"/>
    </source>
</evidence>
<feature type="non-terminal residue" evidence="3">
    <location>
        <position position="192"/>
    </location>
</feature>
<dbReference type="Gene3D" id="3.40.50.970">
    <property type="match status" value="1"/>
</dbReference>
<dbReference type="EMBL" id="LJCR01001102">
    <property type="protein sequence ID" value="KPV51039.1"/>
    <property type="molecule type" value="Genomic_DNA"/>
</dbReference>
<dbReference type="CDD" id="cd07035">
    <property type="entry name" value="TPP_PYR_POX_like"/>
    <property type="match status" value="1"/>
</dbReference>
<evidence type="ECO:0000313" key="4">
    <source>
        <dbReference type="Proteomes" id="UP000050509"/>
    </source>
</evidence>
<dbReference type="Pfam" id="PF02776">
    <property type="entry name" value="TPP_enzyme_N"/>
    <property type="match status" value="1"/>
</dbReference>
<reference evidence="3 4" key="1">
    <citation type="submission" date="2015-09" db="EMBL/GenBank/DDBJ databases">
        <title>Draft genome sequence of Kouleothrix aurantiaca JCM 19913.</title>
        <authorList>
            <person name="Hemp J."/>
        </authorList>
    </citation>
    <scope>NUCLEOTIDE SEQUENCE [LARGE SCALE GENOMIC DNA]</scope>
    <source>
        <strain evidence="3 4">COM-B</strain>
    </source>
</reference>
<dbReference type="GO" id="GO:0005948">
    <property type="term" value="C:acetolactate synthase complex"/>
    <property type="evidence" value="ECO:0007669"/>
    <property type="project" value="TreeGrafter"/>
</dbReference>
<evidence type="ECO:0000259" key="2">
    <source>
        <dbReference type="Pfam" id="PF02776"/>
    </source>
</evidence>
<evidence type="ECO:0000313" key="3">
    <source>
        <dbReference type="EMBL" id="KPV51039.1"/>
    </source>
</evidence>
<comment type="similarity">
    <text evidence="1">Belongs to the TPP enzyme family.</text>
</comment>
<gene>
    <name evidence="3" type="ORF">SE17_23505</name>
</gene>
<dbReference type="InterPro" id="IPR012001">
    <property type="entry name" value="Thiamin_PyroP_enz_TPP-bd_dom"/>
</dbReference>
<dbReference type="PANTHER" id="PTHR18968">
    <property type="entry name" value="THIAMINE PYROPHOSPHATE ENZYMES"/>
    <property type="match status" value="1"/>
</dbReference>
<comment type="caution">
    <text evidence="3">The sequence shown here is derived from an EMBL/GenBank/DDBJ whole genome shotgun (WGS) entry which is preliminary data.</text>
</comment>
<dbReference type="InterPro" id="IPR029061">
    <property type="entry name" value="THDP-binding"/>
</dbReference>
<dbReference type="FunFam" id="3.40.50.970:FF:000007">
    <property type="entry name" value="Acetolactate synthase"/>
    <property type="match status" value="1"/>
</dbReference>
<dbReference type="GO" id="GO:0009099">
    <property type="term" value="P:L-valine biosynthetic process"/>
    <property type="evidence" value="ECO:0007669"/>
    <property type="project" value="TreeGrafter"/>
</dbReference>
<dbReference type="AlphaFoldDB" id="A0A0P9H9W9"/>
<proteinExistence type="inferred from homology"/>
<dbReference type="GO" id="GO:0003984">
    <property type="term" value="F:acetolactate synthase activity"/>
    <property type="evidence" value="ECO:0007669"/>
    <property type="project" value="TreeGrafter"/>
</dbReference>
<dbReference type="Proteomes" id="UP000050509">
    <property type="component" value="Unassembled WGS sequence"/>
</dbReference>
<keyword evidence="4" id="KW-1185">Reference proteome</keyword>
<organism evidence="3 4">
    <name type="scientific">Kouleothrix aurantiaca</name>
    <dbReference type="NCBI Taxonomy" id="186479"/>
    <lineage>
        <taxon>Bacteria</taxon>
        <taxon>Bacillati</taxon>
        <taxon>Chloroflexota</taxon>
        <taxon>Chloroflexia</taxon>
        <taxon>Chloroflexales</taxon>
        <taxon>Roseiflexineae</taxon>
        <taxon>Roseiflexaceae</taxon>
        <taxon>Kouleothrix</taxon>
    </lineage>
</organism>
<accession>A0A0P9H9W9</accession>
<dbReference type="InterPro" id="IPR045229">
    <property type="entry name" value="TPP_enz"/>
</dbReference>
<dbReference type="PANTHER" id="PTHR18968:SF120">
    <property type="entry name" value="ACETOLACTATE SYNTHASE LARGE SUBUNIT"/>
    <property type="match status" value="1"/>
</dbReference>
<dbReference type="GO" id="GO:0050660">
    <property type="term" value="F:flavin adenine dinucleotide binding"/>
    <property type="evidence" value="ECO:0007669"/>
    <property type="project" value="TreeGrafter"/>
</dbReference>
<name>A0A0P9H9W9_9CHLR</name>
<protein>
    <submittedName>
        <fullName evidence="3">Thiamine pyrophosphate-binding protein</fullName>
    </submittedName>
</protein>
<feature type="domain" description="Thiamine pyrophosphate enzyme N-terminal TPP-binding" evidence="2">
    <location>
        <begin position="6"/>
        <end position="123"/>
    </location>
</feature>